<evidence type="ECO:0000313" key="1">
    <source>
        <dbReference type="EMBL" id="KGT86994.1"/>
    </source>
</evidence>
<reference evidence="1 2" key="1">
    <citation type="submission" date="2014-10" db="EMBL/GenBank/DDBJ databases">
        <title>Genome sequence of Erwinia typographi M043b.</title>
        <authorList>
            <person name="Chan K.-G."/>
            <person name="Tan W.-S."/>
        </authorList>
    </citation>
    <scope>NUCLEOTIDE SEQUENCE [LARGE SCALE GENOMIC DNA]</scope>
    <source>
        <strain evidence="1 2">M043b</strain>
    </source>
</reference>
<dbReference type="Proteomes" id="UP000030351">
    <property type="component" value="Unassembled WGS sequence"/>
</dbReference>
<accession>A0A0A3YNE7</accession>
<sequence length="112" mass="11377">MTGNDSGWLDAPVVVEASGSSLSGSVVQATVSIVPWTGMAAGDIVSLDWDGNVTGKYPLTQTVTGNGAGNTLTFIVPASQIKNNVTVGLNYTVQPADGSATLISWPLGLNVI</sequence>
<evidence type="ECO:0000313" key="2">
    <source>
        <dbReference type="Proteomes" id="UP000030351"/>
    </source>
</evidence>
<keyword evidence="2" id="KW-1185">Reference proteome</keyword>
<dbReference type="EMBL" id="JRUQ01000082">
    <property type="protein sequence ID" value="KGT86994.1"/>
    <property type="molecule type" value="Genomic_DNA"/>
</dbReference>
<proteinExistence type="predicted"/>
<organism evidence="1 2">
    <name type="scientific">Erwinia typographi</name>
    <dbReference type="NCBI Taxonomy" id="371042"/>
    <lineage>
        <taxon>Bacteria</taxon>
        <taxon>Pseudomonadati</taxon>
        <taxon>Pseudomonadota</taxon>
        <taxon>Gammaproteobacteria</taxon>
        <taxon>Enterobacterales</taxon>
        <taxon>Erwiniaceae</taxon>
        <taxon>Erwinia</taxon>
    </lineage>
</organism>
<dbReference type="AlphaFoldDB" id="A0A0A3YNE7"/>
<name>A0A0A3YNE7_9GAMM</name>
<gene>
    <name evidence="1" type="ORF">NG99_24455</name>
</gene>
<comment type="caution">
    <text evidence="1">The sequence shown here is derived from an EMBL/GenBank/DDBJ whole genome shotgun (WGS) entry which is preliminary data.</text>
</comment>
<protein>
    <submittedName>
        <fullName evidence="1">Uncharacterized protein</fullName>
    </submittedName>
</protein>